<evidence type="ECO:0000256" key="12">
    <source>
        <dbReference type="SAM" id="Phobius"/>
    </source>
</evidence>
<keyword evidence="6" id="KW-0598">Phosphotransferase system</keyword>
<feature type="domain" description="PTS EIIC type-1" evidence="14">
    <location>
        <begin position="108"/>
        <end position="479"/>
    </location>
</feature>
<dbReference type="GO" id="GO:0016301">
    <property type="term" value="F:kinase activity"/>
    <property type="evidence" value="ECO:0007669"/>
    <property type="project" value="UniProtKB-KW"/>
</dbReference>
<feature type="transmembrane region" description="Helical" evidence="12">
    <location>
        <begin position="149"/>
        <end position="170"/>
    </location>
</feature>
<keyword evidence="8" id="KW-0418">Kinase</keyword>
<feature type="transmembrane region" description="Helical" evidence="12">
    <location>
        <begin position="377"/>
        <end position="397"/>
    </location>
</feature>
<dbReference type="Pfam" id="PF02378">
    <property type="entry name" value="PTS_EIIC"/>
    <property type="match status" value="1"/>
</dbReference>
<keyword evidence="10 12" id="KW-0472">Membrane</keyword>
<dbReference type="Proteomes" id="UP000225608">
    <property type="component" value="Chromosome"/>
</dbReference>
<evidence type="ECO:0000259" key="14">
    <source>
        <dbReference type="PROSITE" id="PS51103"/>
    </source>
</evidence>
<evidence type="ECO:0000256" key="6">
    <source>
        <dbReference type="ARBA" id="ARBA00022683"/>
    </source>
</evidence>
<protein>
    <recommendedName>
        <fullName evidence="17">PTS system beta-glucoside-specific EIIBCA component</fullName>
    </recommendedName>
</protein>
<evidence type="ECO:0000256" key="7">
    <source>
        <dbReference type="ARBA" id="ARBA00022692"/>
    </source>
</evidence>
<comment type="subcellular location">
    <subcellularLocation>
        <location evidence="1">Cell membrane</location>
        <topology evidence="1">Multi-pass membrane protein</topology>
    </subcellularLocation>
</comment>
<dbReference type="PANTHER" id="PTHR30175">
    <property type="entry name" value="PHOSPHOTRANSFERASE SYSTEM TRANSPORT PROTEIN"/>
    <property type="match status" value="1"/>
</dbReference>
<dbReference type="InterPro" id="IPR001996">
    <property type="entry name" value="PTS_IIB_1"/>
</dbReference>
<evidence type="ECO:0000313" key="16">
    <source>
        <dbReference type="Proteomes" id="UP000225608"/>
    </source>
</evidence>
<dbReference type="GO" id="GO:0008982">
    <property type="term" value="F:protein-N(PI)-phosphohistidine-sugar phosphotransferase activity"/>
    <property type="evidence" value="ECO:0007669"/>
    <property type="project" value="InterPro"/>
</dbReference>
<dbReference type="Gene3D" id="3.30.1360.60">
    <property type="entry name" value="Glucose permease domain IIB"/>
    <property type="match status" value="1"/>
</dbReference>
<dbReference type="PANTHER" id="PTHR30175:SF1">
    <property type="entry name" value="PTS SYSTEM ARBUTIN-, CELLOBIOSE-, AND SALICIN-SPECIFIC EIIBC COMPONENT-RELATED"/>
    <property type="match status" value="1"/>
</dbReference>
<feature type="transmembrane region" description="Helical" evidence="12">
    <location>
        <begin position="409"/>
        <end position="431"/>
    </location>
</feature>
<dbReference type="GO" id="GO:0090589">
    <property type="term" value="F:protein-phosphocysteine-trehalose phosphotransferase system transporter activity"/>
    <property type="evidence" value="ECO:0007669"/>
    <property type="project" value="TreeGrafter"/>
</dbReference>
<dbReference type="InterPro" id="IPR003352">
    <property type="entry name" value="PTS_EIIC"/>
</dbReference>
<dbReference type="Pfam" id="PF00367">
    <property type="entry name" value="PTS_EIIB"/>
    <property type="match status" value="1"/>
</dbReference>
<dbReference type="InterPro" id="IPR036878">
    <property type="entry name" value="Glu_permease_IIB"/>
</dbReference>
<evidence type="ECO:0000256" key="5">
    <source>
        <dbReference type="ARBA" id="ARBA00022679"/>
    </source>
</evidence>
<proteinExistence type="predicted"/>
<feature type="transmembrane region" description="Helical" evidence="12">
    <location>
        <begin position="344"/>
        <end position="365"/>
    </location>
</feature>
<evidence type="ECO:0000259" key="13">
    <source>
        <dbReference type="PROSITE" id="PS51098"/>
    </source>
</evidence>
<dbReference type="RefSeq" id="WP_099432681.1">
    <property type="nucleotide sequence ID" value="NZ_CP024160.1"/>
</dbReference>
<dbReference type="FunFam" id="3.30.1360.60:FF:000001">
    <property type="entry name" value="PTS system glucose-specific IIBC component PtsG"/>
    <property type="match status" value="1"/>
</dbReference>
<dbReference type="PROSITE" id="PS01035">
    <property type="entry name" value="PTS_EIIB_TYPE_1_CYS"/>
    <property type="match status" value="1"/>
</dbReference>
<dbReference type="InterPro" id="IPR018113">
    <property type="entry name" value="PTrfase_EIIB_Cys"/>
</dbReference>
<dbReference type="CDD" id="cd00212">
    <property type="entry name" value="PTS_IIB_glc"/>
    <property type="match status" value="1"/>
</dbReference>
<keyword evidence="3" id="KW-1003">Cell membrane</keyword>
<dbReference type="PROSITE" id="PS51103">
    <property type="entry name" value="PTS_EIIC_TYPE_1"/>
    <property type="match status" value="1"/>
</dbReference>
<feature type="transmembrane region" description="Helical" evidence="12">
    <location>
        <begin position="223"/>
        <end position="243"/>
    </location>
</feature>
<gene>
    <name evidence="15" type="ORF">CSV91_09510</name>
</gene>
<feature type="transmembrane region" description="Helical" evidence="12">
    <location>
        <begin position="263"/>
        <end position="288"/>
    </location>
</feature>
<dbReference type="GO" id="GO:0009401">
    <property type="term" value="P:phosphoenolpyruvate-dependent sugar phosphotransferase system"/>
    <property type="evidence" value="ECO:0007669"/>
    <property type="project" value="UniProtKB-KW"/>
</dbReference>
<dbReference type="KEGG" id="caer:CSV91_09510"/>
<dbReference type="SUPFAM" id="SSF55604">
    <property type="entry name" value="Glucose permease domain IIB"/>
    <property type="match status" value="1"/>
</dbReference>
<dbReference type="EMBL" id="CP024160">
    <property type="protein sequence ID" value="ATP54744.1"/>
    <property type="molecule type" value="Genomic_DNA"/>
</dbReference>
<evidence type="ECO:0000256" key="9">
    <source>
        <dbReference type="ARBA" id="ARBA00022989"/>
    </source>
</evidence>
<reference evidence="15 16" key="1">
    <citation type="submission" date="2017-10" db="EMBL/GenBank/DDBJ databases">
        <title>Complete genome sequence of Collinsella aerofaciens isolated from the gut of a healthy adult Indian.</title>
        <authorList>
            <person name="Bag S."/>
            <person name="Ghosh T.S."/>
            <person name="Das B."/>
        </authorList>
    </citation>
    <scope>NUCLEOTIDE SEQUENCE [LARGE SCALE GENOMIC DNA]</scope>
    <source>
        <strain evidence="16">indica</strain>
    </source>
</reference>
<sequence length="479" mass="50859">MAGKYDDLAAQIVELVGGKPNVKCVAHCITRVRFKLKDESKANDEAISELPNVIKVMHANGQYQVVVGNIVEDVYDAVLKAGGFSDGGAVDADDDEAAPKGVTDVVIDLISGIFAPMLGTFAAAGIMKGLLALATFLVPSFAIDGAYTLLYTVADGMFYFLPVVLGYTAAKKFKMSEFNGMAIAFALVYPTMVALTSGEVVGSVELGFAGTFSWYTTFLGLPLIMPASGYTSSVIPILLMIWFGSTLEHWVKKWMPASMKMFFTPLIVVTVTVTLGYLVIGPIATLITNLLGELFALLFGLPMIGSILGCTLVGAFWMCLVIFGFHWSLVPIALVNLSTLGHDYILGSVIAHSFSLGAVLFAMYLKNKDEKFRGIALPAMISAFFFGVTEPAIYGVALPDKKAFINASIGSAVGGLIIGISGAVVYMSGGLGVFNWLSFIDPSGVNGINHMIWAIVASLVGAVVGFAIEFVTYKPEAAK</sequence>
<evidence type="ECO:0000256" key="4">
    <source>
        <dbReference type="ARBA" id="ARBA00022597"/>
    </source>
</evidence>
<dbReference type="GO" id="GO:0015771">
    <property type="term" value="P:trehalose transport"/>
    <property type="evidence" value="ECO:0007669"/>
    <property type="project" value="TreeGrafter"/>
</dbReference>
<feature type="domain" description="PTS EIIB type-1" evidence="13">
    <location>
        <begin position="6"/>
        <end position="88"/>
    </location>
</feature>
<dbReference type="GO" id="GO:0005886">
    <property type="term" value="C:plasma membrane"/>
    <property type="evidence" value="ECO:0007669"/>
    <property type="project" value="UniProtKB-SubCell"/>
</dbReference>
<feature type="active site" description="Phosphocysteine intermediate; for EIIB activity" evidence="11">
    <location>
        <position position="28"/>
    </location>
</feature>
<keyword evidence="2" id="KW-0813">Transport</keyword>
<evidence type="ECO:0000256" key="8">
    <source>
        <dbReference type="ARBA" id="ARBA00022777"/>
    </source>
</evidence>
<accession>A0A2D1TZR0</accession>
<dbReference type="InterPro" id="IPR013013">
    <property type="entry name" value="PTS_EIIC_1"/>
</dbReference>
<keyword evidence="9 12" id="KW-1133">Transmembrane helix</keyword>
<feature type="transmembrane region" description="Helical" evidence="12">
    <location>
        <begin position="182"/>
        <end position="203"/>
    </location>
</feature>
<organism evidence="15 16">
    <name type="scientific">Collinsella aerofaciens</name>
    <dbReference type="NCBI Taxonomy" id="74426"/>
    <lineage>
        <taxon>Bacteria</taxon>
        <taxon>Bacillati</taxon>
        <taxon>Actinomycetota</taxon>
        <taxon>Coriobacteriia</taxon>
        <taxon>Coriobacteriales</taxon>
        <taxon>Coriobacteriaceae</taxon>
        <taxon>Collinsella</taxon>
    </lineage>
</organism>
<evidence type="ECO:0000256" key="2">
    <source>
        <dbReference type="ARBA" id="ARBA00022448"/>
    </source>
</evidence>
<feature type="transmembrane region" description="Helical" evidence="12">
    <location>
        <begin position="294"/>
        <end position="323"/>
    </location>
</feature>
<keyword evidence="5" id="KW-0808">Transferase</keyword>
<dbReference type="AlphaFoldDB" id="A0A2D1TZR0"/>
<evidence type="ECO:0008006" key="17">
    <source>
        <dbReference type="Google" id="ProtNLM"/>
    </source>
</evidence>
<keyword evidence="7 12" id="KW-0812">Transmembrane</keyword>
<evidence type="ECO:0000256" key="10">
    <source>
        <dbReference type="ARBA" id="ARBA00023136"/>
    </source>
</evidence>
<evidence type="ECO:0000256" key="11">
    <source>
        <dbReference type="PROSITE-ProRule" id="PRU00421"/>
    </source>
</evidence>
<evidence type="ECO:0000256" key="3">
    <source>
        <dbReference type="ARBA" id="ARBA00022475"/>
    </source>
</evidence>
<evidence type="ECO:0000256" key="1">
    <source>
        <dbReference type="ARBA" id="ARBA00004651"/>
    </source>
</evidence>
<evidence type="ECO:0000313" key="15">
    <source>
        <dbReference type="EMBL" id="ATP54744.1"/>
    </source>
</evidence>
<name>A0A2D1TZR0_9ACTN</name>
<dbReference type="PROSITE" id="PS51098">
    <property type="entry name" value="PTS_EIIB_TYPE_1"/>
    <property type="match status" value="1"/>
</dbReference>
<keyword evidence="4" id="KW-0762">Sugar transport</keyword>
<feature type="transmembrane region" description="Helical" evidence="12">
    <location>
        <begin position="451"/>
        <end position="473"/>
    </location>
</feature>
<dbReference type="InterPro" id="IPR050558">
    <property type="entry name" value="PTS_Sugar-Specific_Components"/>
</dbReference>